<evidence type="ECO:0000313" key="2">
    <source>
        <dbReference type="EMBL" id="TPG86347.1"/>
    </source>
</evidence>
<evidence type="ECO:0000313" key="3">
    <source>
        <dbReference type="Proteomes" id="UP000320914"/>
    </source>
</evidence>
<name>A0A502IHI2_9PSED</name>
<proteinExistence type="predicted"/>
<dbReference type="PANTHER" id="PTHR32305:SF15">
    <property type="entry name" value="PROTEIN RHSA-RELATED"/>
    <property type="match status" value="1"/>
</dbReference>
<accession>A0A502IHI2</accession>
<dbReference type="PANTHER" id="PTHR32305">
    <property type="match status" value="1"/>
</dbReference>
<dbReference type="InterPro" id="IPR022385">
    <property type="entry name" value="Rhs_assc_core"/>
</dbReference>
<dbReference type="InterPro" id="IPR050708">
    <property type="entry name" value="T6SS_VgrG/RHS"/>
</dbReference>
<comment type="caution">
    <text evidence="2">The sequence shown here is derived from an EMBL/GenBank/DDBJ whole genome shotgun (WGS) entry which is preliminary data.</text>
</comment>
<dbReference type="AlphaFoldDB" id="A0A502IHI2"/>
<reference evidence="2 3" key="1">
    <citation type="journal article" date="2019" name="Environ. Microbiol.">
        <title>Species interactions and distinct microbial communities in high Arctic permafrost affected cryosols are associated with the CH4 and CO2 gas fluxes.</title>
        <authorList>
            <person name="Altshuler I."/>
            <person name="Hamel J."/>
            <person name="Turney S."/>
            <person name="Magnuson E."/>
            <person name="Levesque R."/>
            <person name="Greer C."/>
            <person name="Whyte L.G."/>
        </authorList>
    </citation>
    <scope>NUCLEOTIDE SEQUENCE [LARGE SCALE GENOMIC DNA]</scope>
    <source>
        <strain evidence="2 3">OWC5</strain>
    </source>
</reference>
<dbReference type="Proteomes" id="UP000320914">
    <property type="component" value="Unassembled WGS sequence"/>
</dbReference>
<dbReference type="EMBL" id="RCZA01000002">
    <property type="protein sequence ID" value="TPG86347.1"/>
    <property type="molecule type" value="Genomic_DNA"/>
</dbReference>
<organism evidence="2 3">
    <name type="scientific">Pseudomonas mandelii</name>
    <dbReference type="NCBI Taxonomy" id="75612"/>
    <lineage>
        <taxon>Bacteria</taxon>
        <taxon>Pseudomonadati</taxon>
        <taxon>Pseudomonadota</taxon>
        <taxon>Gammaproteobacteria</taxon>
        <taxon>Pseudomonadales</taxon>
        <taxon>Pseudomonadaceae</taxon>
        <taxon>Pseudomonas</taxon>
    </lineage>
</organism>
<protein>
    <submittedName>
        <fullName evidence="2">RHS repeat protein</fullName>
    </submittedName>
</protein>
<evidence type="ECO:0000256" key="1">
    <source>
        <dbReference type="SAM" id="MobiDB-lite"/>
    </source>
</evidence>
<dbReference type="RefSeq" id="WP_140676901.1">
    <property type="nucleotide sequence ID" value="NZ_RCZA01000002.1"/>
</dbReference>
<dbReference type="Gene3D" id="2.180.10.10">
    <property type="entry name" value="RHS repeat-associated core"/>
    <property type="match status" value="1"/>
</dbReference>
<feature type="region of interest" description="Disordered" evidence="1">
    <location>
        <begin position="329"/>
        <end position="350"/>
    </location>
</feature>
<gene>
    <name evidence="2" type="ORF">EAH74_05690</name>
</gene>
<dbReference type="NCBIfam" id="TIGR03696">
    <property type="entry name" value="Rhs_assc_core"/>
    <property type="match status" value="1"/>
</dbReference>
<sequence>MTTGVHWRTPNLAVIDSRGLPIRQIEYLRKVAAGPVETLITRQHYDAAGRLLEQWDPRLFGLVPNLTTVYRLSGQPLKVSSVDAGWRLSLPGLTGEALQHWDQRGSHWRTTYDALLRPIAIEENDEPNVEIFTYADASVDPAFNRRGQLTEQLDRSGTLKLDSYSLLGQPLRETQTLVEGIPYRSSRIYSPLGTVLSQTDAGDHQQQPRYDVAGQLQQVQLRIKDSLSWQPVLKDAQYNAAGQIIEQRAGNDVLSTWSYDPVDGRLSTQRAQKNAEPALQDLEYFYDRVGNITRLEDHTFQPIHFANQFVDGHRDFTYDSLYRLTSASGYDDAPPSDIPGRPLPGDPNNRLNYQQDYEYDSGGNLIKLRHVRAGASQTREMFIDPASNRGVRWKEGDPAPDFPELFDRHGNLQDLQPGKALQWNSLDQLASVTLVKRANGPDDEEFYRYSQGVRVYKRHETHTPSLTHFQEVIYLQGLEIRTRDNGEKLHVITLSGGHGSVRCLHWVTGKPANIAADQLRYSLDDHLGSCALELDQQAQVISEEGYYPFGATAWFARGSEVHVDYKTIRYSGKEMDDSGLYYYGARYYAPWLQRWISADPAGDVDGLNLYGFVGNNPMLYVDVIGETRSNSFSEATRRFQARENAVYASMRQANAPVRARQALQKNIETHLKILGLSKRRGLDAQQQILNHRSSSEHAASTTRRTAVHIGGQVLSYGVGIGIAAGLQPLASAAPGVGNAAAVALGFAAKKGVSFAVDYIAERTGASASVKFKGSKLSPEKIINKAEYKTMAFIPYIEKKYEQMTQNSTKSRLKAGKEGTSVGTSVALKLFTPEVASEASTGLSMVLGGIEIIHEVSGAGNELSAEKTAKADTHLTNLIDVLNTRMAGIEASFNSMDVSAMNIFSLFGETAGDSVQSLGQETREVIGVLKDTQTMLRSRSSKFTAV</sequence>